<dbReference type="SMART" id="SM00382">
    <property type="entry name" value="AAA"/>
    <property type="match status" value="1"/>
</dbReference>
<evidence type="ECO:0000256" key="2">
    <source>
        <dbReference type="ARBA" id="ARBA00022741"/>
    </source>
</evidence>
<proteinExistence type="predicted"/>
<keyword evidence="6" id="KW-1185">Reference proteome</keyword>
<dbReference type="InterPro" id="IPR003593">
    <property type="entry name" value="AAA+_ATPase"/>
</dbReference>
<dbReference type="InterPro" id="IPR008995">
    <property type="entry name" value="Mo/tungstate-bd_C_term_dom"/>
</dbReference>
<evidence type="ECO:0000313" key="6">
    <source>
        <dbReference type="Proteomes" id="UP000320209"/>
    </source>
</evidence>
<dbReference type="InterPro" id="IPR003439">
    <property type="entry name" value="ABC_transporter-like_ATP-bd"/>
</dbReference>
<gene>
    <name evidence="5" type="ORF">FB381_1769</name>
</gene>
<keyword evidence="2" id="KW-0547">Nucleotide-binding</keyword>
<sequence>MALSTGDTAEVGLDSAPSISIRGLRKTYDEVVAVDHVDLDIADGEFFSMLGPSGSGKTTMLRLIAGFEMATAGTVHLGGTEVTRAAPFERDVHTVFQDYALFPHMNVLDNVAYGLRVRGMGKQQRRDRAQAALDRVRLGHLGTRRPRQLSGGQRQRVALARAIVLEPKVLLLDEPLGALDLKLREQMQVELKQLQRDLGITFVFVTHDQEEALTLSDRIAVFDAGRIQQLGTPREIYEHPASAYVAGFVGTTNLLDSATSERLLGVSSDHALRPERLRLSAATDAGSGSDDEVRLEATVTETIYLGAGNRVHLRTTDGVELIAFEQSTGAIQTTEHRGDHVTVRFARTDAVRLGHGGRAETGLPAAEQLQPSK</sequence>
<keyword evidence="1" id="KW-0813">Transport</keyword>
<organism evidence="5 6">
    <name type="scientific">Nocardioides albertanoniae</name>
    <dbReference type="NCBI Taxonomy" id="1175486"/>
    <lineage>
        <taxon>Bacteria</taxon>
        <taxon>Bacillati</taxon>
        <taxon>Actinomycetota</taxon>
        <taxon>Actinomycetes</taxon>
        <taxon>Propionibacteriales</taxon>
        <taxon>Nocardioidaceae</taxon>
        <taxon>Nocardioides</taxon>
    </lineage>
</organism>
<dbReference type="OrthoDB" id="3180400at2"/>
<dbReference type="AlphaFoldDB" id="A0A543A5K2"/>
<dbReference type="RefSeq" id="WP_141779932.1">
    <property type="nucleotide sequence ID" value="NZ_VFOV01000001.1"/>
</dbReference>
<dbReference type="InterPro" id="IPR027417">
    <property type="entry name" value="P-loop_NTPase"/>
</dbReference>
<dbReference type="Proteomes" id="UP000320209">
    <property type="component" value="Unassembled WGS sequence"/>
</dbReference>
<dbReference type="Pfam" id="PF00005">
    <property type="entry name" value="ABC_tran"/>
    <property type="match status" value="1"/>
</dbReference>
<dbReference type="EMBL" id="VFOV01000001">
    <property type="protein sequence ID" value="TQL67881.1"/>
    <property type="molecule type" value="Genomic_DNA"/>
</dbReference>
<name>A0A543A5K2_9ACTN</name>
<dbReference type="PANTHER" id="PTHR42781:SF4">
    <property type="entry name" value="SPERMIDINE_PUTRESCINE IMPORT ATP-BINDING PROTEIN POTA"/>
    <property type="match status" value="1"/>
</dbReference>
<dbReference type="GO" id="GO:0005524">
    <property type="term" value="F:ATP binding"/>
    <property type="evidence" value="ECO:0007669"/>
    <property type="project" value="UniProtKB-KW"/>
</dbReference>
<dbReference type="InterPro" id="IPR050093">
    <property type="entry name" value="ABC_SmlMolc_Importer"/>
</dbReference>
<dbReference type="InterPro" id="IPR017871">
    <property type="entry name" value="ABC_transporter-like_CS"/>
</dbReference>
<evidence type="ECO:0000256" key="3">
    <source>
        <dbReference type="ARBA" id="ARBA00022840"/>
    </source>
</evidence>
<dbReference type="GO" id="GO:0016887">
    <property type="term" value="F:ATP hydrolysis activity"/>
    <property type="evidence" value="ECO:0007669"/>
    <property type="project" value="InterPro"/>
</dbReference>
<protein>
    <submittedName>
        <fullName evidence="5">Putative spermidine/putrescine transport system ATP-binding protein</fullName>
    </submittedName>
</protein>
<evidence type="ECO:0000256" key="1">
    <source>
        <dbReference type="ARBA" id="ARBA00022448"/>
    </source>
</evidence>
<evidence type="ECO:0000313" key="5">
    <source>
        <dbReference type="EMBL" id="TQL67881.1"/>
    </source>
</evidence>
<accession>A0A543A5K2</accession>
<dbReference type="FunFam" id="3.40.50.300:FF:000133">
    <property type="entry name" value="Spermidine/putrescine import ATP-binding protein PotA"/>
    <property type="match status" value="1"/>
</dbReference>
<dbReference type="PROSITE" id="PS50893">
    <property type="entry name" value="ABC_TRANSPORTER_2"/>
    <property type="match status" value="1"/>
</dbReference>
<comment type="caution">
    <text evidence="5">The sequence shown here is derived from an EMBL/GenBank/DDBJ whole genome shotgun (WGS) entry which is preliminary data.</text>
</comment>
<evidence type="ECO:0000259" key="4">
    <source>
        <dbReference type="PROSITE" id="PS50893"/>
    </source>
</evidence>
<dbReference type="Pfam" id="PF08402">
    <property type="entry name" value="TOBE_2"/>
    <property type="match status" value="1"/>
</dbReference>
<dbReference type="SUPFAM" id="SSF52540">
    <property type="entry name" value="P-loop containing nucleoside triphosphate hydrolases"/>
    <property type="match status" value="1"/>
</dbReference>
<dbReference type="GO" id="GO:0022857">
    <property type="term" value="F:transmembrane transporter activity"/>
    <property type="evidence" value="ECO:0007669"/>
    <property type="project" value="InterPro"/>
</dbReference>
<keyword evidence="3 5" id="KW-0067">ATP-binding</keyword>
<dbReference type="GO" id="GO:0043190">
    <property type="term" value="C:ATP-binding cassette (ABC) transporter complex"/>
    <property type="evidence" value="ECO:0007669"/>
    <property type="project" value="InterPro"/>
</dbReference>
<dbReference type="Gene3D" id="3.40.50.300">
    <property type="entry name" value="P-loop containing nucleotide triphosphate hydrolases"/>
    <property type="match status" value="1"/>
</dbReference>
<dbReference type="InterPro" id="IPR013611">
    <property type="entry name" value="Transp-assoc_OB_typ2"/>
</dbReference>
<feature type="domain" description="ABC transporter" evidence="4">
    <location>
        <begin position="19"/>
        <end position="249"/>
    </location>
</feature>
<dbReference type="PANTHER" id="PTHR42781">
    <property type="entry name" value="SPERMIDINE/PUTRESCINE IMPORT ATP-BINDING PROTEIN POTA"/>
    <property type="match status" value="1"/>
</dbReference>
<dbReference type="SUPFAM" id="SSF50331">
    <property type="entry name" value="MOP-like"/>
    <property type="match status" value="1"/>
</dbReference>
<reference evidence="5 6" key="1">
    <citation type="submission" date="2019-06" db="EMBL/GenBank/DDBJ databases">
        <title>Sequencing the genomes of 1000 actinobacteria strains.</title>
        <authorList>
            <person name="Klenk H.-P."/>
        </authorList>
    </citation>
    <scope>NUCLEOTIDE SEQUENCE [LARGE SCALE GENOMIC DNA]</scope>
    <source>
        <strain evidence="5 6">DSM 25218</strain>
    </source>
</reference>
<dbReference type="PROSITE" id="PS00211">
    <property type="entry name" value="ABC_TRANSPORTER_1"/>
    <property type="match status" value="1"/>
</dbReference>